<dbReference type="GeneID" id="109105372"/>
<feature type="transmembrane region" description="Helical" evidence="6">
    <location>
        <begin position="319"/>
        <end position="341"/>
    </location>
</feature>
<dbReference type="InterPro" id="IPR003599">
    <property type="entry name" value="Ig_sub"/>
</dbReference>
<feature type="signal peptide" evidence="7">
    <location>
        <begin position="1"/>
        <end position="22"/>
    </location>
</feature>
<dbReference type="RefSeq" id="XP_042611491.1">
    <property type="nucleotide sequence ID" value="XM_042755557.1"/>
</dbReference>
<dbReference type="InterPro" id="IPR013098">
    <property type="entry name" value="Ig_I-set"/>
</dbReference>
<dbReference type="Proteomes" id="UP001155660">
    <property type="component" value="Unplaced"/>
</dbReference>
<protein>
    <submittedName>
        <fullName evidence="9">Carcinoembryonic antigen-related cell adhesion molecule 1-like isoform X1</fullName>
    </submittedName>
</protein>
<feature type="chain" id="PRO_5040130716" evidence="7">
    <location>
        <begin position="23"/>
        <end position="426"/>
    </location>
</feature>
<keyword evidence="1 7" id="KW-0732">Signal</keyword>
<dbReference type="SMART" id="SM00408">
    <property type="entry name" value="IGc2"/>
    <property type="match status" value="2"/>
</dbReference>
<organism evidence="9">
    <name type="scientific">Cyprinus carpio</name>
    <name type="common">Common carp</name>
    <dbReference type="NCBI Taxonomy" id="7962"/>
    <lineage>
        <taxon>Eukaryota</taxon>
        <taxon>Metazoa</taxon>
        <taxon>Chordata</taxon>
        <taxon>Craniata</taxon>
        <taxon>Vertebrata</taxon>
        <taxon>Euteleostomi</taxon>
        <taxon>Actinopterygii</taxon>
        <taxon>Neopterygii</taxon>
        <taxon>Teleostei</taxon>
        <taxon>Ostariophysi</taxon>
        <taxon>Cypriniformes</taxon>
        <taxon>Cyprinidae</taxon>
        <taxon>Cyprininae</taxon>
        <taxon>Cyprinus</taxon>
    </lineage>
</organism>
<dbReference type="InterPro" id="IPR007110">
    <property type="entry name" value="Ig-like_dom"/>
</dbReference>
<feature type="domain" description="Ig-like" evidence="8">
    <location>
        <begin position="219"/>
        <end position="293"/>
    </location>
</feature>
<dbReference type="AlphaFoldDB" id="A0A9Q9Y0T6"/>
<feature type="compositionally biased region" description="Basic and acidic residues" evidence="5">
    <location>
        <begin position="400"/>
        <end position="409"/>
    </location>
</feature>
<keyword evidence="6" id="KW-0812">Transmembrane</keyword>
<dbReference type="PANTHER" id="PTHR44337:SF16">
    <property type="entry name" value="CARCINOEMBRYONIC ANTIGEN-RELATED CELL ADHESION MOLECULE 20-LIKE-RELATED"/>
    <property type="match status" value="1"/>
</dbReference>
<proteinExistence type="predicted"/>
<keyword evidence="3" id="KW-0325">Glycoprotein</keyword>
<dbReference type="Pfam" id="PF13927">
    <property type="entry name" value="Ig_3"/>
    <property type="match status" value="1"/>
</dbReference>
<accession>A0A9Q9Y0T6</accession>
<name>A0A9Q9Y0T6_CYPCA</name>
<dbReference type="InterPro" id="IPR013106">
    <property type="entry name" value="Ig_V-set"/>
</dbReference>
<evidence type="ECO:0000259" key="8">
    <source>
        <dbReference type="PROSITE" id="PS50835"/>
    </source>
</evidence>
<feature type="compositionally biased region" description="Low complexity" evidence="5">
    <location>
        <begin position="352"/>
        <end position="365"/>
    </location>
</feature>
<keyword evidence="4" id="KW-0393">Immunoglobulin domain</keyword>
<evidence type="ECO:0000256" key="2">
    <source>
        <dbReference type="ARBA" id="ARBA00023157"/>
    </source>
</evidence>
<keyword evidence="6" id="KW-1133">Transmembrane helix</keyword>
<dbReference type="Pfam" id="PF07686">
    <property type="entry name" value="V-set"/>
    <property type="match status" value="1"/>
</dbReference>
<dbReference type="InterPro" id="IPR003598">
    <property type="entry name" value="Ig_sub2"/>
</dbReference>
<feature type="domain" description="Ig-like" evidence="8">
    <location>
        <begin position="125"/>
        <end position="212"/>
    </location>
</feature>
<evidence type="ECO:0000313" key="9">
    <source>
        <dbReference type="RefSeq" id="XP_042611491.1"/>
    </source>
</evidence>
<evidence type="ECO:0000256" key="5">
    <source>
        <dbReference type="SAM" id="MobiDB-lite"/>
    </source>
</evidence>
<dbReference type="InterPro" id="IPR052598">
    <property type="entry name" value="IgSF_CEA-related"/>
</dbReference>
<feature type="compositionally biased region" description="Basic and acidic residues" evidence="5">
    <location>
        <begin position="380"/>
        <end position="393"/>
    </location>
</feature>
<dbReference type="PANTHER" id="PTHR44337">
    <property type="entry name" value="CARCINOEMBRYONIC ANTIGEN-RELATED CELL ADHESION MOLECULE 8"/>
    <property type="match status" value="1"/>
</dbReference>
<feature type="region of interest" description="Disordered" evidence="5">
    <location>
        <begin position="350"/>
        <end position="426"/>
    </location>
</feature>
<evidence type="ECO:0000256" key="3">
    <source>
        <dbReference type="ARBA" id="ARBA00023180"/>
    </source>
</evidence>
<reference evidence="9" key="1">
    <citation type="submission" date="2025-08" db="UniProtKB">
        <authorList>
            <consortium name="RefSeq"/>
        </authorList>
    </citation>
    <scope>IDENTIFICATION</scope>
    <source>
        <tissue evidence="9">Muscle</tissue>
    </source>
</reference>
<gene>
    <name evidence="9" type="primary">LOC109105372</name>
</gene>
<feature type="compositionally biased region" description="Pro residues" evidence="5">
    <location>
        <begin position="412"/>
        <end position="426"/>
    </location>
</feature>
<evidence type="ECO:0000256" key="7">
    <source>
        <dbReference type="SAM" id="SignalP"/>
    </source>
</evidence>
<dbReference type="KEGG" id="ccar:109105372"/>
<evidence type="ECO:0000256" key="4">
    <source>
        <dbReference type="ARBA" id="ARBA00023319"/>
    </source>
</evidence>
<dbReference type="CDD" id="cd00096">
    <property type="entry name" value="Ig"/>
    <property type="match status" value="1"/>
</dbReference>
<dbReference type="PROSITE" id="PS50835">
    <property type="entry name" value="IG_LIKE"/>
    <property type="match status" value="2"/>
</dbReference>
<sequence length="426" mass="45327">MMVSDSLFCTLCMLSLFGQYLGEDLQFSGPANGAVGGSVVFAPDIPSSTSIFTVQWNFGTTVILTALSDSTVIFPAYRDRVSFDRNTLALELRNLRLEDSGTYKLTVAPSAGAQLTGETTLQVFENITNVRLIGPGESLIEGESSANISSEGTGSILSVQWMKDNSPLSPSNSIIFSSDNRSVSISPVQRSDSGEYQCTYRNPASSETAKLSLIINYGPEDVSVKGQDVVDLGVRVSLSCSANSEPSASFSWKFNETDTSVTTDTFTINETDFTHSGDYICTASNNVTKRSASQKHALLVKVGGVGGGGGGGGGLSSGAIAGIVIGVLVAVAGICGLSVYLTKTKKIPKLNQQQKGQASGAAQSRQETKARGDGTIPGKMSEHIYENDKHENEYENDMYENLKLEDSRRPRAPTPPQVSNPPPVRR</sequence>
<evidence type="ECO:0000256" key="6">
    <source>
        <dbReference type="SAM" id="Phobius"/>
    </source>
</evidence>
<keyword evidence="2" id="KW-1015">Disulfide bond</keyword>
<dbReference type="Pfam" id="PF07679">
    <property type="entry name" value="I-set"/>
    <property type="match status" value="1"/>
</dbReference>
<keyword evidence="6" id="KW-0472">Membrane</keyword>
<dbReference type="SMART" id="SM00409">
    <property type="entry name" value="IG"/>
    <property type="match status" value="3"/>
</dbReference>
<evidence type="ECO:0000256" key="1">
    <source>
        <dbReference type="ARBA" id="ARBA00022729"/>
    </source>
</evidence>
<dbReference type="OrthoDB" id="10012075at2759"/>